<feature type="transmembrane region" description="Helical" evidence="1">
    <location>
        <begin position="33"/>
        <end position="51"/>
    </location>
</feature>
<organism evidence="2 3">
    <name type="scientific">Candidatus Endolissoclinum faulkneri L2</name>
    <dbReference type="NCBI Taxonomy" id="1193729"/>
    <lineage>
        <taxon>Bacteria</taxon>
        <taxon>Pseudomonadati</taxon>
        <taxon>Pseudomonadota</taxon>
        <taxon>Alphaproteobacteria</taxon>
        <taxon>Rhodospirillales</taxon>
        <taxon>Rhodospirillaceae</taxon>
        <taxon>Candidatus Endolissoclinum</taxon>
    </lineage>
</organism>
<evidence type="ECO:0000313" key="2">
    <source>
        <dbReference type="EMBL" id="AFX99404.1"/>
    </source>
</evidence>
<accession>K7YS92</accession>
<dbReference type="Proteomes" id="UP000010077">
    <property type="component" value="Chromosome"/>
</dbReference>
<dbReference type="EMBL" id="CP003539">
    <property type="protein sequence ID" value="AFX99404.1"/>
    <property type="molecule type" value="Genomic_DNA"/>
</dbReference>
<evidence type="ECO:0000313" key="3">
    <source>
        <dbReference type="Proteomes" id="UP000010077"/>
    </source>
</evidence>
<protein>
    <submittedName>
        <fullName evidence="2">Uncharacterized protein</fullName>
    </submittedName>
</protein>
<keyword evidence="3" id="KW-1185">Reference proteome</keyword>
<name>K7YS92_9PROT</name>
<sequence>MFRITYQVSKYYHYTLFSNKFYDKKSIILKYKLNIYNILLCLISYFVNVKIN</sequence>
<evidence type="ECO:0000256" key="1">
    <source>
        <dbReference type="SAM" id="Phobius"/>
    </source>
</evidence>
<proteinExistence type="predicted"/>
<keyword evidence="1" id="KW-1133">Transmembrane helix</keyword>
<reference evidence="2 3" key="1">
    <citation type="journal article" date="2012" name="Proc. Natl. Acad. Sci. U.S.A.">
        <title>Genome streamlining and chemical defense in a coral reef symbiosis.</title>
        <authorList>
            <person name="Kwan J.C."/>
            <person name="Donia M.S."/>
            <person name="Han A.W."/>
            <person name="Hirose E."/>
            <person name="Haygood M.G."/>
            <person name="Schmidt E.W."/>
        </authorList>
    </citation>
    <scope>NUCLEOTIDE SEQUENCE [LARGE SCALE GENOMIC DNA]</scope>
    <source>
        <strain evidence="2 3">L2</strain>
    </source>
</reference>
<keyword evidence="1" id="KW-0472">Membrane</keyword>
<gene>
    <name evidence="2" type="ORF">A1OE_1229</name>
</gene>
<keyword evidence="1" id="KW-0812">Transmembrane</keyword>
<dbReference type="KEGG" id="thal:A1OE_1229"/>
<dbReference type="AlphaFoldDB" id="K7YS92"/>
<dbReference type="HOGENOM" id="CLU_3077914_0_0_5"/>